<keyword evidence="1" id="KW-0472">Membrane</keyword>
<gene>
    <name evidence="2" type="ORF">ATP91_22675</name>
</gene>
<sequence length="68" mass="7650">MVSNTSYSTALSTALYSILDHFSHDEWYAIGVAAGALSCLVTMIANIYFQRQRNRIMEKQNDGDKDES</sequence>
<dbReference type="EMBL" id="RSTU01000026">
    <property type="protein sequence ID" value="MIT93049.1"/>
    <property type="molecule type" value="Genomic_DNA"/>
</dbReference>
<keyword evidence="1" id="KW-1133">Transmembrane helix</keyword>
<dbReference type="AlphaFoldDB" id="A0A402TQ11"/>
<accession>A0A402TQ11</accession>
<protein>
    <submittedName>
        <fullName evidence="2">Lysis protein</fullName>
    </submittedName>
</protein>
<comment type="caution">
    <text evidence="2">The sequence shown here is derived from an EMBL/GenBank/DDBJ whole genome shotgun (WGS) entry which is preliminary data.</text>
</comment>
<keyword evidence="1" id="KW-0812">Transmembrane</keyword>
<dbReference type="InterPro" id="IPR007054">
    <property type="entry name" value="Lysis_S"/>
</dbReference>
<dbReference type="GO" id="GO:0001907">
    <property type="term" value="P:symbiont-mediated killing of host cell"/>
    <property type="evidence" value="ECO:0007669"/>
    <property type="project" value="InterPro"/>
</dbReference>
<evidence type="ECO:0000256" key="1">
    <source>
        <dbReference type="SAM" id="Phobius"/>
    </source>
</evidence>
<dbReference type="GO" id="GO:0140911">
    <property type="term" value="F:pore-forming activity"/>
    <property type="evidence" value="ECO:0007669"/>
    <property type="project" value="InterPro"/>
</dbReference>
<dbReference type="Pfam" id="PF04971">
    <property type="entry name" value="Phage_holin_2_1"/>
    <property type="match status" value="1"/>
</dbReference>
<organism evidence="2">
    <name type="scientific">Salmonella enterica</name>
    <name type="common">Salmonella choleraesuis</name>
    <dbReference type="NCBI Taxonomy" id="28901"/>
    <lineage>
        <taxon>Bacteria</taxon>
        <taxon>Pseudomonadati</taxon>
        <taxon>Pseudomonadota</taxon>
        <taxon>Gammaproteobacteria</taxon>
        <taxon>Enterobacterales</taxon>
        <taxon>Enterobacteriaceae</taxon>
        <taxon>Salmonella</taxon>
    </lineage>
</organism>
<proteinExistence type="predicted"/>
<evidence type="ECO:0000313" key="2">
    <source>
        <dbReference type="EMBL" id="MIT93049.1"/>
    </source>
</evidence>
<reference evidence="2" key="1">
    <citation type="submission" date="2018-08" db="EMBL/GenBank/DDBJ databases">
        <authorList>
            <consortium name="GenomeTrakr network: Whole genome sequencing for foodborne pathogen traceback"/>
        </authorList>
    </citation>
    <scope>NUCLEOTIDE SEQUENCE [LARGE SCALE GENOMIC DNA]</scope>
    <source>
        <strain evidence="2">CFSAN034428</strain>
    </source>
</reference>
<feature type="transmembrane region" description="Helical" evidence="1">
    <location>
        <begin position="27"/>
        <end position="49"/>
    </location>
</feature>
<name>A0A402TQ11_SALER</name>
<dbReference type="Proteomes" id="UP000839515">
    <property type="component" value="Unassembled WGS sequence"/>
</dbReference>